<organism evidence="1">
    <name type="scientific">Arundo donax</name>
    <name type="common">Giant reed</name>
    <name type="synonym">Donax arundinaceus</name>
    <dbReference type="NCBI Taxonomy" id="35708"/>
    <lineage>
        <taxon>Eukaryota</taxon>
        <taxon>Viridiplantae</taxon>
        <taxon>Streptophyta</taxon>
        <taxon>Embryophyta</taxon>
        <taxon>Tracheophyta</taxon>
        <taxon>Spermatophyta</taxon>
        <taxon>Magnoliopsida</taxon>
        <taxon>Liliopsida</taxon>
        <taxon>Poales</taxon>
        <taxon>Poaceae</taxon>
        <taxon>PACMAD clade</taxon>
        <taxon>Arundinoideae</taxon>
        <taxon>Arundineae</taxon>
        <taxon>Arundo</taxon>
    </lineage>
</organism>
<reference evidence="1" key="2">
    <citation type="journal article" date="2015" name="Data Brief">
        <title>Shoot transcriptome of the giant reed, Arundo donax.</title>
        <authorList>
            <person name="Barrero R.A."/>
            <person name="Guerrero F.D."/>
            <person name="Moolhuijzen P."/>
            <person name="Goolsby J.A."/>
            <person name="Tidwell J."/>
            <person name="Bellgard S.E."/>
            <person name="Bellgard M.I."/>
        </authorList>
    </citation>
    <scope>NUCLEOTIDE SEQUENCE</scope>
    <source>
        <tissue evidence="1">Shoot tissue taken approximately 20 cm above the soil surface</tissue>
    </source>
</reference>
<accession>A0A0A9I6H2</accession>
<dbReference type="AlphaFoldDB" id="A0A0A9I6H2"/>
<proteinExistence type="predicted"/>
<name>A0A0A9I6H2_ARUDO</name>
<sequence length="19" mass="2248">MLLDFTSRWMMLGSQSLCK</sequence>
<evidence type="ECO:0000313" key="1">
    <source>
        <dbReference type="EMBL" id="JAD98257.1"/>
    </source>
</evidence>
<dbReference type="EMBL" id="GBRH01199638">
    <property type="protein sequence ID" value="JAD98257.1"/>
    <property type="molecule type" value="Transcribed_RNA"/>
</dbReference>
<reference evidence="1" key="1">
    <citation type="submission" date="2014-09" db="EMBL/GenBank/DDBJ databases">
        <authorList>
            <person name="Magalhaes I.L.F."/>
            <person name="Oliveira U."/>
            <person name="Santos F.R."/>
            <person name="Vidigal T.H.D.A."/>
            <person name="Brescovit A.D."/>
            <person name="Santos A.J."/>
        </authorList>
    </citation>
    <scope>NUCLEOTIDE SEQUENCE</scope>
    <source>
        <tissue evidence="1">Shoot tissue taken approximately 20 cm above the soil surface</tissue>
    </source>
</reference>
<protein>
    <submittedName>
        <fullName evidence="1">Uncharacterized protein</fullName>
    </submittedName>
</protein>